<dbReference type="RefSeq" id="WP_013160739.1">
    <property type="nucleotide sequence ID" value="NZ_CP010341.1"/>
</dbReference>
<organism evidence="4">
    <name type="scientific">Propionibacterium freudenreichii subsp. freudenreichii</name>
    <dbReference type="NCBI Taxonomy" id="66712"/>
    <lineage>
        <taxon>Bacteria</taxon>
        <taxon>Bacillati</taxon>
        <taxon>Actinomycetota</taxon>
        <taxon>Actinomycetes</taxon>
        <taxon>Propionibacteriales</taxon>
        <taxon>Propionibacteriaceae</taxon>
        <taxon>Propionibacterium</taxon>
    </lineage>
</organism>
<dbReference type="GO" id="GO:0044281">
    <property type="term" value="P:small molecule metabolic process"/>
    <property type="evidence" value="ECO:0007669"/>
    <property type="project" value="UniProtKB-ARBA"/>
</dbReference>
<comment type="cofactor">
    <cofactor evidence="1">
        <name>Mg(2+)</name>
        <dbReference type="ChEBI" id="CHEBI:18420"/>
    </cofactor>
</comment>
<dbReference type="SFLD" id="SFLDS00003">
    <property type="entry name" value="Haloacid_Dehalogenase"/>
    <property type="match status" value="1"/>
</dbReference>
<dbReference type="PANTHER" id="PTHR46470">
    <property type="entry name" value="N-ACYLNEURAMINATE-9-PHOSPHATASE"/>
    <property type="match status" value="1"/>
</dbReference>
<dbReference type="InterPro" id="IPR036412">
    <property type="entry name" value="HAD-like_sf"/>
</dbReference>
<sequence>MSPSQPLTLHVRALVLDMDDTINQTTPAMRVALRTAAVGLWPQVPEERLHAAVERYAFDGAGWFQRFSSGQIDFETMRRGRLADMAAQLDNQLSDQQYESFEESYRAVFIDSCRAFDDALRLLDRARAAQVPVAVLSNSAHHMTRRKIHRIGLDDRFTAVLCADQLGAGKPDPGAYLAACRAIGHEPGEVGYVDDLFRDAHGGAQAGLKAVWLDRIGEDGTPDSEHQVRSGDQAVPMIGGLDQLDVRLP</sequence>
<dbReference type="InterPro" id="IPR023214">
    <property type="entry name" value="HAD_sf"/>
</dbReference>
<dbReference type="NCBIfam" id="TIGR01509">
    <property type="entry name" value="HAD-SF-IA-v3"/>
    <property type="match status" value="1"/>
</dbReference>
<keyword evidence="3" id="KW-0460">Magnesium</keyword>
<keyword evidence="2 4" id="KW-0378">Hydrolase</keyword>
<name>A0A068VNT6_PROFF</name>
<proteinExistence type="predicted"/>
<dbReference type="PRINTS" id="PR00413">
    <property type="entry name" value="HADHALOGNASE"/>
</dbReference>
<gene>
    <name evidence="4" type="ORF">PFCIRM138_11980</name>
</gene>
<dbReference type="SUPFAM" id="SSF56784">
    <property type="entry name" value="HAD-like"/>
    <property type="match status" value="1"/>
</dbReference>
<reference evidence="4" key="1">
    <citation type="submission" date="2014-08" db="EMBL/GenBank/DDBJ databases">
        <authorList>
            <person name="Falentin Helene"/>
        </authorList>
    </citation>
    <scope>NUCLEOTIDE SEQUENCE</scope>
</reference>
<evidence type="ECO:0000256" key="1">
    <source>
        <dbReference type="ARBA" id="ARBA00001946"/>
    </source>
</evidence>
<dbReference type="InterPro" id="IPR051400">
    <property type="entry name" value="HAD-like_hydrolase"/>
</dbReference>
<dbReference type="NCBIfam" id="TIGR01549">
    <property type="entry name" value="HAD-SF-IA-v1"/>
    <property type="match status" value="1"/>
</dbReference>
<accession>A0A068VNT6</accession>
<dbReference type="InterPro" id="IPR006439">
    <property type="entry name" value="HAD-SF_hydro_IA"/>
</dbReference>
<dbReference type="EMBL" id="LM676427">
    <property type="protein sequence ID" value="CEP27116.1"/>
    <property type="molecule type" value="Genomic_DNA"/>
</dbReference>
<dbReference type="AlphaFoldDB" id="A0A068VNT6"/>
<protein>
    <submittedName>
        <fullName evidence="4">Hydrolase, haloacid dehalogenase-like hydrolase</fullName>
    </submittedName>
</protein>
<dbReference type="GO" id="GO:0016787">
    <property type="term" value="F:hydrolase activity"/>
    <property type="evidence" value="ECO:0007669"/>
    <property type="project" value="UniProtKB-KW"/>
</dbReference>
<evidence type="ECO:0000256" key="3">
    <source>
        <dbReference type="ARBA" id="ARBA00022842"/>
    </source>
</evidence>
<dbReference type="PANTHER" id="PTHR46470:SF4">
    <property type="entry name" value="5-AMINO-6-(5-PHOSPHO-D-RIBITYLAMINO)URACIL PHOSPHATASE YIGB"/>
    <property type="match status" value="1"/>
</dbReference>
<dbReference type="Pfam" id="PF00702">
    <property type="entry name" value="Hydrolase"/>
    <property type="match status" value="1"/>
</dbReference>
<evidence type="ECO:0000256" key="2">
    <source>
        <dbReference type="ARBA" id="ARBA00022801"/>
    </source>
</evidence>
<dbReference type="SFLD" id="SFLDG01129">
    <property type="entry name" value="C1.5:_HAD__Beta-PGM__Phosphata"/>
    <property type="match status" value="1"/>
</dbReference>
<dbReference type="Gene3D" id="3.40.50.1000">
    <property type="entry name" value="HAD superfamily/HAD-like"/>
    <property type="match status" value="1"/>
</dbReference>
<evidence type="ECO:0000313" key="4">
    <source>
        <dbReference type="EMBL" id="CEP27116.1"/>
    </source>
</evidence>